<evidence type="ECO:0000313" key="2">
    <source>
        <dbReference type="EMBL" id="KAL0146578.1"/>
    </source>
</evidence>
<reference evidence="2 3" key="1">
    <citation type="submission" date="2024-05" db="EMBL/GenBank/DDBJ databases">
        <title>Genome sequencing and assembly of Indian major carp, Cirrhinus mrigala (Hamilton, 1822).</title>
        <authorList>
            <person name="Mohindra V."/>
            <person name="Chowdhury L.M."/>
            <person name="Lal K."/>
            <person name="Jena J.K."/>
        </authorList>
    </citation>
    <scope>NUCLEOTIDE SEQUENCE [LARGE SCALE GENOMIC DNA]</scope>
    <source>
        <strain evidence="2">CM1030</strain>
        <tissue evidence="2">Blood</tissue>
    </source>
</reference>
<feature type="region of interest" description="Disordered" evidence="1">
    <location>
        <begin position="46"/>
        <end position="74"/>
    </location>
</feature>
<protein>
    <submittedName>
        <fullName evidence="2">Uncharacterized protein</fullName>
    </submittedName>
</protein>
<dbReference type="Proteomes" id="UP001529510">
    <property type="component" value="Unassembled WGS sequence"/>
</dbReference>
<name>A0ABD0MC98_CIRMR</name>
<proteinExistence type="predicted"/>
<dbReference type="AlphaFoldDB" id="A0ABD0MC98"/>
<sequence>MDATSSESPVHCSVLLTTPVQQGDWVTVRRCSNGLKHRSSVPIRTSNRFSQISEAPTEKPDKSAVRNVKIHQPP</sequence>
<evidence type="ECO:0000313" key="3">
    <source>
        <dbReference type="Proteomes" id="UP001529510"/>
    </source>
</evidence>
<accession>A0ABD0MC98</accession>
<evidence type="ECO:0000256" key="1">
    <source>
        <dbReference type="SAM" id="MobiDB-lite"/>
    </source>
</evidence>
<dbReference type="EMBL" id="JAMKFB020000915">
    <property type="protein sequence ID" value="KAL0146578.1"/>
    <property type="molecule type" value="Genomic_DNA"/>
</dbReference>
<gene>
    <name evidence="2" type="ORF">M9458_058209</name>
</gene>
<organism evidence="2 3">
    <name type="scientific">Cirrhinus mrigala</name>
    <name type="common">Mrigala</name>
    <dbReference type="NCBI Taxonomy" id="683832"/>
    <lineage>
        <taxon>Eukaryota</taxon>
        <taxon>Metazoa</taxon>
        <taxon>Chordata</taxon>
        <taxon>Craniata</taxon>
        <taxon>Vertebrata</taxon>
        <taxon>Euteleostomi</taxon>
        <taxon>Actinopterygii</taxon>
        <taxon>Neopterygii</taxon>
        <taxon>Teleostei</taxon>
        <taxon>Ostariophysi</taxon>
        <taxon>Cypriniformes</taxon>
        <taxon>Cyprinidae</taxon>
        <taxon>Labeoninae</taxon>
        <taxon>Labeonini</taxon>
        <taxon>Cirrhinus</taxon>
    </lineage>
</organism>
<keyword evidence="3" id="KW-1185">Reference proteome</keyword>
<comment type="caution">
    <text evidence="2">The sequence shown here is derived from an EMBL/GenBank/DDBJ whole genome shotgun (WGS) entry which is preliminary data.</text>
</comment>